<comment type="similarity">
    <text evidence="1">Belongs to the bacterial solute-binding protein 5 family.</text>
</comment>
<dbReference type="Proteomes" id="UP000011566">
    <property type="component" value="Unassembled WGS sequence"/>
</dbReference>
<dbReference type="PANTHER" id="PTHR30290">
    <property type="entry name" value="PERIPLASMIC BINDING COMPONENT OF ABC TRANSPORTER"/>
    <property type="match status" value="1"/>
</dbReference>
<evidence type="ECO:0000256" key="3">
    <source>
        <dbReference type="ARBA" id="ARBA00022729"/>
    </source>
</evidence>
<dbReference type="PANTHER" id="PTHR30290:SF9">
    <property type="entry name" value="OLIGOPEPTIDE-BINDING PROTEIN APPA"/>
    <property type="match status" value="1"/>
</dbReference>
<dbReference type="CDD" id="cd08493">
    <property type="entry name" value="PBP2_DppA_like"/>
    <property type="match status" value="1"/>
</dbReference>
<dbReference type="GO" id="GO:0015833">
    <property type="term" value="P:peptide transport"/>
    <property type="evidence" value="ECO:0007669"/>
    <property type="project" value="TreeGrafter"/>
</dbReference>
<dbReference type="Gene3D" id="3.40.190.10">
    <property type="entry name" value="Periplasmic binding protein-like II"/>
    <property type="match status" value="1"/>
</dbReference>
<gene>
    <name evidence="5" type="ORF">C447_04532</name>
</gene>
<dbReference type="GO" id="GO:1904680">
    <property type="term" value="F:peptide transmembrane transporter activity"/>
    <property type="evidence" value="ECO:0007669"/>
    <property type="project" value="TreeGrafter"/>
</dbReference>
<dbReference type="Gene3D" id="3.90.76.10">
    <property type="entry name" value="Dipeptide-binding Protein, Domain 1"/>
    <property type="match status" value="1"/>
</dbReference>
<reference evidence="5 6" key="1">
    <citation type="journal article" date="2014" name="PLoS Genet.">
        <title>Phylogenetically driven sequencing of extremely halophilic archaea reveals strategies for static and dynamic osmo-response.</title>
        <authorList>
            <person name="Becker E.A."/>
            <person name="Seitzer P.M."/>
            <person name="Tritt A."/>
            <person name="Larsen D."/>
            <person name="Krusor M."/>
            <person name="Yao A.I."/>
            <person name="Wu D."/>
            <person name="Madern D."/>
            <person name="Eisen J.A."/>
            <person name="Darling A.E."/>
            <person name="Facciotti M.T."/>
        </authorList>
    </citation>
    <scope>NUCLEOTIDE SEQUENCE [LARGE SCALE GENOMIC DNA]</scope>
    <source>
        <strain evidence="5 6">100A6</strain>
    </source>
</reference>
<dbReference type="GO" id="GO:0042597">
    <property type="term" value="C:periplasmic space"/>
    <property type="evidence" value="ECO:0007669"/>
    <property type="project" value="UniProtKB-ARBA"/>
</dbReference>
<dbReference type="InterPro" id="IPR030678">
    <property type="entry name" value="Peptide/Ni-bd"/>
</dbReference>
<dbReference type="EMBL" id="AOMB01000012">
    <property type="protein sequence ID" value="EMA40168.1"/>
    <property type="molecule type" value="Genomic_DNA"/>
</dbReference>
<sequence length="577" mass="61839">MPDDSERDRRSFLKIAGSAAAAAAVAGCMGGGGSGGNGSGGNGSGGNGSGGGGGNNSGGGGGGSGSNTLAYARGSHSATLDPQNSTSGEVAKVTEQIYDTLINFKPGKSTLTNGLATDWSLDGTTATLTLRTDAVFDNGEKFTADDFVATYRRFTDSSYQYYPGDDYVSGYGPFTLGNWIDDISTKGKNKLTIELTQKYAPFLRNLAMFAASVHSKKAIESERDLSTKPVGTGPFSLENLDDANEVIRLSPHEQYWGEGPNVDGVVFETIGQNSTRAQSLAEGEVDIVDGLGAQSSQQLQSADAAELRQIDGINVGYMAFNMASVKPFQDKKVRQAISYAINTKAIVENIYSGFANQASQPLPPNVMGHNGSIDPYAYDTEKAQSLLEEAGYGDGFSFELSTFKNPRGYNPSPLPTAQTVKSNLSEVGIEVSVNQMSFDPFLTYTQEGKHDACFLGWYTDNADPDNFMYVLLDPQVEEDKLTQGQDWVSFDTEGYNTSNVSGWANRQYMTLVGDAQSTYDTATRKKKYKQASQIAHDEAPWVYLDYAKELRGVSNRVSNYTPAAISGPYLNLVTLDG</sequence>
<dbReference type="SUPFAM" id="SSF53850">
    <property type="entry name" value="Periplasmic binding protein-like II"/>
    <property type="match status" value="1"/>
</dbReference>
<dbReference type="AlphaFoldDB" id="M0M428"/>
<proteinExistence type="inferred from homology"/>
<accession>M0M428</accession>
<keyword evidence="2" id="KW-0813">Transport</keyword>
<dbReference type="Gene3D" id="3.10.105.10">
    <property type="entry name" value="Dipeptide-binding Protein, Domain 3"/>
    <property type="match status" value="1"/>
</dbReference>
<keyword evidence="6" id="KW-1185">Reference proteome</keyword>
<dbReference type="PROSITE" id="PS51318">
    <property type="entry name" value="TAT"/>
    <property type="match status" value="1"/>
</dbReference>
<dbReference type="Pfam" id="PF00496">
    <property type="entry name" value="SBP_bac_5"/>
    <property type="match status" value="1"/>
</dbReference>
<evidence type="ECO:0000256" key="2">
    <source>
        <dbReference type="ARBA" id="ARBA00022448"/>
    </source>
</evidence>
<name>M0M428_9EURY</name>
<evidence type="ECO:0000313" key="6">
    <source>
        <dbReference type="Proteomes" id="UP000011566"/>
    </source>
</evidence>
<dbReference type="eggNOG" id="arCOG01534">
    <property type="taxonomic scope" value="Archaea"/>
</dbReference>
<dbReference type="InterPro" id="IPR006311">
    <property type="entry name" value="TAT_signal"/>
</dbReference>
<dbReference type="PATRIC" id="fig|1132509.6.peg.1047"/>
<dbReference type="RefSeq" id="WP_007691339.1">
    <property type="nucleotide sequence ID" value="NZ_AJRK01000365.1"/>
</dbReference>
<dbReference type="InterPro" id="IPR000914">
    <property type="entry name" value="SBP_5_dom"/>
</dbReference>
<organism evidence="5 6">
    <name type="scientific">Halococcus hamelinensis 100A6</name>
    <dbReference type="NCBI Taxonomy" id="1132509"/>
    <lineage>
        <taxon>Archaea</taxon>
        <taxon>Methanobacteriati</taxon>
        <taxon>Methanobacteriota</taxon>
        <taxon>Stenosarchaea group</taxon>
        <taxon>Halobacteria</taxon>
        <taxon>Halobacteriales</taxon>
        <taxon>Halococcaceae</taxon>
        <taxon>Halococcus</taxon>
    </lineage>
</organism>
<keyword evidence="3" id="KW-0732">Signal</keyword>
<dbReference type="InterPro" id="IPR039424">
    <property type="entry name" value="SBP_5"/>
</dbReference>
<protein>
    <submittedName>
        <fullName evidence="5">Putative dipeptides/oligopeptides ABC transporter periplasmic substrate-binding protein</fullName>
    </submittedName>
</protein>
<evidence type="ECO:0000259" key="4">
    <source>
        <dbReference type="Pfam" id="PF00496"/>
    </source>
</evidence>
<dbReference type="GO" id="GO:0043190">
    <property type="term" value="C:ATP-binding cassette (ABC) transporter complex"/>
    <property type="evidence" value="ECO:0007669"/>
    <property type="project" value="InterPro"/>
</dbReference>
<comment type="caution">
    <text evidence="5">The sequence shown here is derived from an EMBL/GenBank/DDBJ whole genome shotgun (WGS) entry which is preliminary data.</text>
</comment>
<dbReference type="PROSITE" id="PS51257">
    <property type="entry name" value="PROKAR_LIPOPROTEIN"/>
    <property type="match status" value="1"/>
</dbReference>
<evidence type="ECO:0000313" key="5">
    <source>
        <dbReference type="EMBL" id="EMA40168.1"/>
    </source>
</evidence>
<dbReference type="OrthoDB" id="194307at2157"/>
<evidence type="ECO:0000256" key="1">
    <source>
        <dbReference type="ARBA" id="ARBA00005695"/>
    </source>
</evidence>
<dbReference type="PIRSF" id="PIRSF002741">
    <property type="entry name" value="MppA"/>
    <property type="match status" value="1"/>
</dbReference>
<feature type="domain" description="Solute-binding protein family 5" evidence="4">
    <location>
        <begin position="111"/>
        <end position="475"/>
    </location>
</feature>